<name>A0A124JVP9_9SPHN</name>
<proteinExistence type="predicted"/>
<reference evidence="1 2" key="1">
    <citation type="submission" date="2015-10" db="EMBL/GenBank/DDBJ databases">
        <title>Draft genome sequence of Novosphingobium fuchskuhlense DSM 25065 isolated from a surface water sample of the southwest basin of Lake Grosse Fuchskuhle.</title>
        <authorList>
            <person name="Ruckert C."/>
            <person name="Winkler A."/>
            <person name="Glaeser J."/>
            <person name="Grossart H.-P."/>
            <person name="Kalinowski J."/>
            <person name="Glaeser S."/>
        </authorList>
    </citation>
    <scope>NUCLEOTIDE SEQUENCE [LARGE SCALE GENOMIC DNA]</scope>
    <source>
        <strain evidence="1 2">FNE08-7</strain>
    </source>
</reference>
<accession>A0A124JVP9</accession>
<evidence type="ECO:0000313" key="1">
    <source>
        <dbReference type="EMBL" id="KUR72515.1"/>
    </source>
</evidence>
<dbReference type="STRING" id="1117702.AQZ52_04530"/>
<keyword evidence="2" id="KW-1185">Reference proteome</keyword>
<dbReference type="AlphaFoldDB" id="A0A124JVP9"/>
<gene>
    <name evidence="1" type="ORF">AQZ52_04530</name>
</gene>
<organism evidence="1 2">
    <name type="scientific">Novosphingobium fuchskuhlense</name>
    <dbReference type="NCBI Taxonomy" id="1117702"/>
    <lineage>
        <taxon>Bacteria</taxon>
        <taxon>Pseudomonadati</taxon>
        <taxon>Pseudomonadota</taxon>
        <taxon>Alphaproteobacteria</taxon>
        <taxon>Sphingomonadales</taxon>
        <taxon>Sphingomonadaceae</taxon>
        <taxon>Novosphingobium</taxon>
    </lineage>
</organism>
<sequence length="59" mass="6548">MDQLMDGLLWNPIIRLYINIIDHRLDSGSASIFSMNTALSRHPAEHTAVLVCCRLLGGP</sequence>
<comment type="caution">
    <text evidence="1">The sequence shown here is derived from an EMBL/GenBank/DDBJ whole genome shotgun (WGS) entry which is preliminary data.</text>
</comment>
<protein>
    <submittedName>
        <fullName evidence="1">Uncharacterized protein</fullName>
    </submittedName>
</protein>
<dbReference type="Proteomes" id="UP000058012">
    <property type="component" value="Unassembled WGS sequence"/>
</dbReference>
<dbReference type="EMBL" id="LLZS01000003">
    <property type="protein sequence ID" value="KUR72515.1"/>
    <property type="molecule type" value="Genomic_DNA"/>
</dbReference>
<evidence type="ECO:0000313" key="2">
    <source>
        <dbReference type="Proteomes" id="UP000058012"/>
    </source>
</evidence>